<dbReference type="PANTHER" id="PTHR30026">
    <property type="entry name" value="OUTER MEMBRANE PROTEIN TOLC"/>
    <property type="match status" value="1"/>
</dbReference>
<evidence type="ECO:0000256" key="1">
    <source>
        <dbReference type="ARBA" id="ARBA00004442"/>
    </source>
</evidence>
<evidence type="ECO:0000256" key="8">
    <source>
        <dbReference type="SAM" id="SignalP"/>
    </source>
</evidence>
<evidence type="ECO:0000256" key="5">
    <source>
        <dbReference type="ARBA" id="ARBA00022692"/>
    </source>
</evidence>
<dbReference type="GO" id="GO:1990281">
    <property type="term" value="C:efflux pump complex"/>
    <property type="evidence" value="ECO:0007669"/>
    <property type="project" value="TreeGrafter"/>
</dbReference>
<evidence type="ECO:0000256" key="4">
    <source>
        <dbReference type="ARBA" id="ARBA00022452"/>
    </source>
</evidence>
<dbReference type="InterPro" id="IPR051906">
    <property type="entry name" value="TolC-like"/>
</dbReference>
<evidence type="ECO:0000256" key="2">
    <source>
        <dbReference type="ARBA" id="ARBA00007613"/>
    </source>
</evidence>
<dbReference type="Proteomes" id="UP000199532">
    <property type="component" value="Unassembled WGS sequence"/>
</dbReference>
<evidence type="ECO:0000313" key="10">
    <source>
        <dbReference type="Proteomes" id="UP000199532"/>
    </source>
</evidence>
<dbReference type="SUPFAM" id="SSF56954">
    <property type="entry name" value="Outer membrane efflux proteins (OEP)"/>
    <property type="match status" value="1"/>
</dbReference>
<evidence type="ECO:0000256" key="6">
    <source>
        <dbReference type="ARBA" id="ARBA00023136"/>
    </source>
</evidence>
<feature type="chain" id="PRO_5011536513" evidence="8">
    <location>
        <begin position="20"/>
        <end position="436"/>
    </location>
</feature>
<name>A0A1H6QUN9_9BACT</name>
<sequence>MAFAAIAILVMAATSHSFAQTPRQITLEEAVELSLKNSKQLKLSQSNVDMAGLNIRQIKDNQLPSFGVSASYLRLNTPNINLKSGGESSGDSSGMSSLHVNQVMYGMASASVPLFSGFRYKYSLESARFLQEASRLDAEGDRQAIIQNAIMAYGNLYKAKRSVDLVAENLVREHERVTEFTNREKNGIIARNDLLKATLQESNVQLALMEAENDLKITTINMNLLLGLPEGTAIMADSSSFEVTKEAGNAMDWEQTALTHRKDMAAIAIRQKAAGSNIRVAKADFYPNVSLSGGYVALSIPGFVTVPNAFNAGIGVSYNLASLWKTGAKIEEAKTRLYQMKTNEEILLDRIHLEINTAYYNYVLSKKKIEVYEKAVEQASENYRITKNKYDNSLVTTTELLDADVAQVQSKINYAAAKADAIVAYKKLEQTAGVIN</sequence>
<dbReference type="Pfam" id="PF02321">
    <property type="entry name" value="OEP"/>
    <property type="match status" value="2"/>
</dbReference>
<keyword evidence="6" id="KW-0472">Membrane</keyword>
<dbReference type="STRING" id="408657.SAMN04487995_0626"/>
<comment type="similarity">
    <text evidence="2">Belongs to the outer membrane factor (OMF) (TC 1.B.17) family.</text>
</comment>
<reference evidence="9 10" key="1">
    <citation type="submission" date="2016-10" db="EMBL/GenBank/DDBJ databases">
        <authorList>
            <person name="de Groot N.N."/>
        </authorList>
    </citation>
    <scope>NUCLEOTIDE SEQUENCE [LARGE SCALE GENOMIC DNA]</scope>
    <source>
        <strain evidence="9 10">DSM 19938</strain>
    </source>
</reference>
<accession>A0A1H6QUN9</accession>
<dbReference type="GO" id="GO:0015288">
    <property type="term" value="F:porin activity"/>
    <property type="evidence" value="ECO:0007669"/>
    <property type="project" value="TreeGrafter"/>
</dbReference>
<evidence type="ECO:0000256" key="3">
    <source>
        <dbReference type="ARBA" id="ARBA00022448"/>
    </source>
</evidence>
<dbReference type="PANTHER" id="PTHR30026:SF20">
    <property type="entry name" value="OUTER MEMBRANE PROTEIN TOLC"/>
    <property type="match status" value="1"/>
</dbReference>
<keyword evidence="7" id="KW-0998">Cell outer membrane</keyword>
<keyword evidence="5" id="KW-0812">Transmembrane</keyword>
<dbReference type="AlphaFoldDB" id="A0A1H6QUN9"/>
<organism evidence="9 10">
    <name type="scientific">Dyadobacter koreensis</name>
    <dbReference type="NCBI Taxonomy" id="408657"/>
    <lineage>
        <taxon>Bacteria</taxon>
        <taxon>Pseudomonadati</taxon>
        <taxon>Bacteroidota</taxon>
        <taxon>Cytophagia</taxon>
        <taxon>Cytophagales</taxon>
        <taxon>Spirosomataceae</taxon>
        <taxon>Dyadobacter</taxon>
    </lineage>
</organism>
<protein>
    <submittedName>
        <fullName evidence="9">Outer membrane protein TolC</fullName>
    </submittedName>
</protein>
<feature type="signal peptide" evidence="8">
    <location>
        <begin position="1"/>
        <end position="19"/>
    </location>
</feature>
<keyword evidence="8" id="KW-0732">Signal</keyword>
<comment type="subcellular location">
    <subcellularLocation>
        <location evidence="1">Cell outer membrane</location>
    </subcellularLocation>
</comment>
<gene>
    <name evidence="9" type="ORF">SAMN04487995_0626</name>
</gene>
<dbReference type="Gene3D" id="1.20.1600.10">
    <property type="entry name" value="Outer membrane efflux proteins (OEP)"/>
    <property type="match status" value="1"/>
</dbReference>
<dbReference type="InterPro" id="IPR003423">
    <property type="entry name" value="OMP_efflux"/>
</dbReference>
<keyword evidence="4" id="KW-1134">Transmembrane beta strand</keyword>
<keyword evidence="3" id="KW-0813">Transport</keyword>
<evidence type="ECO:0000256" key="7">
    <source>
        <dbReference type="ARBA" id="ARBA00023237"/>
    </source>
</evidence>
<keyword evidence="10" id="KW-1185">Reference proteome</keyword>
<proteinExistence type="inferred from homology"/>
<dbReference type="EMBL" id="FNXY01000001">
    <property type="protein sequence ID" value="SEI42692.1"/>
    <property type="molecule type" value="Genomic_DNA"/>
</dbReference>
<dbReference type="GO" id="GO:0009279">
    <property type="term" value="C:cell outer membrane"/>
    <property type="evidence" value="ECO:0007669"/>
    <property type="project" value="UniProtKB-SubCell"/>
</dbReference>
<evidence type="ECO:0000313" key="9">
    <source>
        <dbReference type="EMBL" id="SEI42692.1"/>
    </source>
</evidence>
<dbReference type="GO" id="GO:0015562">
    <property type="term" value="F:efflux transmembrane transporter activity"/>
    <property type="evidence" value="ECO:0007669"/>
    <property type="project" value="InterPro"/>
</dbReference>